<dbReference type="EMBL" id="JAIWYP010000006">
    <property type="protein sequence ID" value="KAH3804784.1"/>
    <property type="molecule type" value="Genomic_DNA"/>
</dbReference>
<sequence length="89" mass="10065">MSLKVLEEGISQSFAGGRLALGKPNELLPKTCFLWFVKSNAESHLLHSGSISGFVRHKFEAERLFWMLAGLIFRRKHLCTGRHQISSHS</sequence>
<proteinExistence type="predicted"/>
<evidence type="ECO:0000313" key="1">
    <source>
        <dbReference type="EMBL" id="KAH3804784.1"/>
    </source>
</evidence>
<comment type="caution">
    <text evidence="1">The sequence shown here is derived from an EMBL/GenBank/DDBJ whole genome shotgun (WGS) entry which is preliminary data.</text>
</comment>
<organism evidence="1 2">
    <name type="scientific">Dreissena polymorpha</name>
    <name type="common">Zebra mussel</name>
    <name type="synonym">Mytilus polymorpha</name>
    <dbReference type="NCBI Taxonomy" id="45954"/>
    <lineage>
        <taxon>Eukaryota</taxon>
        <taxon>Metazoa</taxon>
        <taxon>Spiralia</taxon>
        <taxon>Lophotrochozoa</taxon>
        <taxon>Mollusca</taxon>
        <taxon>Bivalvia</taxon>
        <taxon>Autobranchia</taxon>
        <taxon>Heteroconchia</taxon>
        <taxon>Euheterodonta</taxon>
        <taxon>Imparidentia</taxon>
        <taxon>Neoheterodontei</taxon>
        <taxon>Myida</taxon>
        <taxon>Dreissenoidea</taxon>
        <taxon>Dreissenidae</taxon>
        <taxon>Dreissena</taxon>
    </lineage>
</organism>
<accession>A0A9D4JCL6</accession>
<protein>
    <submittedName>
        <fullName evidence="1">Uncharacterized protein</fullName>
    </submittedName>
</protein>
<name>A0A9D4JCL6_DREPO</name>
<reference evidence="1" key="1">
    <citation type="journal article" date="2019" name="bioRxiv">
        <title>The Genome of the Zebra Mussel, Dreissena polymorpha: A Resource for Invasive Species Research.</title>
        <authorList>
            <person name="McCartney M.A."/>
            <person name="Auch B."/>
            <person name="Kono T."/>
            <person name="Mallez S."/>
            <person name="Zhang Y."/>
            <person name="Obille A."/>
            <person name="Becker A."/>
            <person name="Abrahante J.E."/>
            <person name="Garbe J."/>
            <person name="Badalamenti J.P."/>
            <person name="Herman A."/>
            <person name="Mangelson H."/>
            <person name="Liachko I."/>
            <person name="Sullivan S."/>
            <person name="Sone E.D."/>
            <person name="Koren S."/>
            <person name="Silverstein K.A.T."/>
            <person name="Beckman K.B."/>
            <person name="Gohl D.M."/>
        </authorList>
    </citation>
    <scope>NUCLEOTIDE SEQUENCE</scope>
    <source>
        <strain evidence="1">Duluth1</strain>
        <tissue evidence="1">Whole animal</tissue>
    </source>
</reference>
<dbReference type="Proteomes" id="UP000828390">
    <property type="component" value="Unassembled WGS sequence"/>
</dbReference>
<dbReference type="AlphaFoldDB" id="A0A9D4JCL6"/>
<keyword evidence="2" id="KW-1185">Reference proteome</keyword>
<gene>
    <name evidence="1" type="ORF">DPMN_133072</name>
</gene>
<evidence type="ECO:0000313" key="2">
    <source>
        <dbReference type="Proteomes" id="UP000828390"/>
    </source>
</evidence>
<reference evidence="1" key="2">
    <citation type="submission" date="2020-11" db="EMBL/GenBank/DDBJ databases">
        <authorList>
            <person name="McCartney M.A."/>
            <person name="Auch B."/>
            <person name="Kono T."/>
            <person name="Mallez S."/>
            <person name="Becker A."/>
            <person name="Gohl D.M."/>
            <person name="Silverstein K.A.T."/>
            <person name="Koren S."/>
            <person name="Bechman K.B."/>
            <person name="Herman A."/>
            <person name="Abrahante J.E."/>
            <person name="Garbe J."/>
        </authorList>
    </citation>
    <scope>NUCLEOTIDE SEQUENCE</scope>
    <source>
        <strain evidence="1">Duluth1</strain>
        <tissue evidence="1">Whole animal</tissue>
    </source>
</reference>